<name>A0A917P5W8_9DEIO</name>
<proteinExistence type="inferred from homology"/>
<dbReference type="InterPro" id="IPR045621">
    <property type="entry name" value="BPD_transp_1_N"/>
</dbReference>
<dbReference type="SUPFAM" id="SSF161098">
    <property type="entry name" value="MetI-like"/>
    <property type="match status" value="1"/>
</dbReference>
<evidence type="ECO:0000313" key="10">
    <source>
        <dbReference type="Proteomes" id="UP000635726"/>
    </source>
</evidence>
<evidence type="ECO:0000256" key="5">
    <source>
        <dbReference type="ARBA" id="ARBA00022989"/>
    </source>
</evidence>
<sequence length="326" mass="36048">MFTFLLRRLLNLLPTFLLATILVFAIIQLAPGDFLTPAKLNPGISQQQLDNLAAQFGLNKPAWQQYFQWLWNLLHGNLGLSFSYTQPVLDVAWPRVVNSIKLVLVYLVLFYAISIPLGVYGAVRQYSIGDRVSGVVFYFLLGFPSFFIALLTIFGILKLRQATGWNIPMIGMTSDGYDQMSALGKIWDTLKHLIIPGLVLAVGDVAGFTRVLRGQMLEYLRGDFVRTARSKGVPEFSVVYKHTLRNAIIPFVAGIGGLLPTLIGGAGFVEVVFAYPGITPMLLDAIASQDFYLVAAFSILPMVLLFIGNAISDILLAVIDPRIRFN</sequence>
<feature type="transmembrane region" description="Helical" evidence="7">
    <location>
        <begin position="103"/>
        <end position="123"/>
    </location>
</feature>
<organism evidence="9 10">
    <name type="scientific">Deinococcus aquiradiocola</name>
    <dbReference type="NCBI Taxonomy" id="393059"/>
    <lineage>
        <taxon>Bacteria</taxon>
        <taxon>Thermotogati</taxon>
        <taxon>Deinococcota</taxon>
        <taxon>Deinococci</taxon>
        <taxon>Deinococcales</taxon>
        <taxon>Deinococcaceae</taxon>
        <taxon>Deinococcus</taxon>
    </lineage>
</organism>
<evidence type="ECO:0000256" key="7">
    <source>
        <dbReference type="RuleBase" id="RU363032"/>
    </source>
</evidence>
<keyword evidence="3" id="KW-1003">Cell membrane</keyword>
<dbReference type="RefSeq" id="WP_188960545.1">
    <property type="nucleotide sequence ID" value="NZ_BMOE01000001.1"/>
</dbReference>
<reference evidence="9" key="1">
    <citation type="journal article" date="2014" name="Int. J. Syst. Evol. Microbiol.">
        <title>Complete genome sequence of Corynebacterium casei LMG S-19264T (=DSM 44701T), isolated from a smear-ripened cheese.</title>
        <authorList>
            <consortium name="US DOE Joint Genome Institute (JGI-PGF)"/>
            <person name="Walter F."/>
            <person name="Albersmeier A."/>
            <person name="Kalinowski J."/>
            <person name="Ruckert C."/>
        </authorList>
    </citation>
    <scope>NUCLEOTIDE SEQUENCE</scope>
    <source>
        <strain evidence="9">JCM 14371</strain>
    </source>
</reference>
<keyword evidence="5 7" id="KW-1133">Transmembrane helix</keyword>
<feature type="transmembrane region" description="Helical" evidence="7">
    <location>
        <begin position="295"/>
        <end position="319"/>
    </location>
</feature>
<keyword evidence="6 7" id="KW-0472">Membrane</keyword>
<evidence type="ECO:0000259" key="8">
    <source>
        <dbReference type="PROSITE" id="PS50928"/>
    </source>
</evidence>
<feature type="transmembrane region" description="Helical" evidence="7">
    <location>
        <begin position="193"/>
        <end position="212"/>
    </location>
</feature>
<dbReference type="GO" id="GO:0005886">
    <property type="term" value="C:plasma membrane"/>
    <property type="evidence" value="ECO:0007669"/>
    <property type="project" value="UniProtKB-SubCell"/>
</dbReference>
<dbReference type="EMBL" id="BMOE01000001">
    <property type="protein sequence ID" value="GGJ63329.1"/>
    <property type="molecule type" value="Genomic_DNA"/>
</dbReference>
<evidence type="ECO:0000256" key="6">
    <source>
        <dbReference type="ARBA" id="ARBA00023136"/>
    </source>
</evidence>
<accession>A0A917P5W8</accession>
<dbReference type="Gene3D" id="1.10.3720.10">
    <property type="entry name" value="MetI-like"/>
    <property type="match status" value="1"/>
</dbReference>
<dbReference type="InterPro" id="IPR035906">
    <property type="entry name" value="MetI-like_sf"/>
</dbReference>
<gene>
    <name evidence="9" type="ORF">GCM10008939_04040</name>
</gene>
<comment type="similarity">
    <text evidence="7">Belongs to the binding-protein-dependent transport system permease family.</text>
</comment>
<keyword evidence="10" id="KW-1185">Reference proteome</keyword>
<feature type="domain" description="ABC transmembrane type-1" evidence="8">
    <location>
        <begin position="96"/>
        <end position="312"/>
    </location>
</feature>
<evidence type="ECO:0000256" key="3">
    <source>
        <dbReference type="ARBA" id="ARBA00022475"/>
    </source>
</evidence>
<keyword evidence="2 7" id="KW-0813">Transport</keyword>
<dbReference type="Pfam" id="PF00528">
    <property type="entry name" value="BPD_transp_1"/>
    <property type="match status" value="1"/>
</dbReference>
<dbReference type="PROSITE" id="PS50928">
    <property type="entry name" value="ABC_TM1"/>
    <property type="match status" value="1"/>
</dbReference>
<dbReference type="Proteomes" id="UP000635726">
    <property type="component" value="Unassembled WGS sequence"/>
</dbReference>
<reference evidence="9" key="2">
    <citation type="submission" date="2020-09" db="EMBL/GenBank/DDBJ databases">
        <authorList>
            <person name="Sun Q."/>
            <person name="Ohkuma M."/>
        </authorList>
    </citation>
    <scope>NUCLEOTIDE SEQUENCE</scope>
    <source>
        <strain evidence="9">JCM 14371</strain>
    </source>
</reference>
<keyword evidence="4 7" id="KW-0812">Transmembrane</keyword>
<protein>
    <submittedName>
        <fullName evidence="9">Peptide ABC transporter permease</fullName>
    </submittedName>
</protein>
<feature type="transmembrane region" description="Helical" evidence="7">
    <location>
        <begin position="12"/>
        <end position="30"/>
    </location>
</feature>
<evidence type="ECO:0000256" key="2">
    <source>
        <dbReference type="ARBA" id="ARBA00022448"/>
    </source>
</evidence>
<feature type="transmembrane region" description="Helical" evidence="7">
    <location>
        <begin position="135"/>
        <end position="157"/>
    </location>
</feature>
<evidence type="ECO:0000313" key="9">
    <source>
        <dbReference type="EMBL" id="GGJ63329.1"/>
    </source>
</evidence>
<dbReference type="CDD" id="cd06261">
    <property type="entry name" value="TM_PBP2"/>
    <property type="match status" value="1"/>
</dbReference>
<dbReference type="Pfam" id="PF19300">
    <property type="entry name" value="BPD_transp_1_N"/>
    <property type="match status" value="1"/>
</dbReference>
<feature type="transmembrane region" description="Helical" evidence="7">
    <location>
        <begin position="251"/>
        <end position="275"/>
    </location>
</feature>
<comment type="caution">
    <text evidence="9">The sequence shown here is derived from an EMBL/GenBank/DDBJ whole genome shotgun (WGS) entry which is preliminary data.</text>
</comment>
<dbReference type="PANTHER" id="PTHR30465:SF0">
    <property type="entry name" value="OLIGOPEPTIDE TRANSPORT SYSTEM PERMEASE PROTEIN APPB"/>
    <property type="match status" value="1"/>
</dbReference>
<evidence type="ECO:0000256" key="1">
    <source>
        <dbReference type="ARBA" id="ARBA00004651"/>
    </source>
</evidence>
<dbReference type="GO" id="GO:0055085">
    <property type="term" value="P:transmembrane transport"/>
    <property type="evidence" value="ECO:0007669"/>
    <property type="project" value="InterPro"/>
</dbReference>
<comment type="subcellular location">
    <subcellularLocation>
        <location evidence="1 7">Cell membrane</location>
        <topology evidence="1 7">Multi-pass membrane protein</topology>
    </subcellularLocation>
</comment>
<evidence type="ECO:0000256" key="4">
    <source>
        <dbReference type="ARBA" id="ARBA00022692"/>
    </source>
</evidence>
<dbReference type="PANTHER" id="PTHR30465">
    <property type="entry name" value="INNER MEMBRANE ABC TRANSPORTER"/>
    <property type="match status" value="1"/>
</dbReference>
<dbReference type="InterPro" id="IPR000515">
    <property type="entry name" value="MetI-like"/>
</dbReference>
<dbReference type="AlphaFoldDB" id="A0A917P5W8"/>